<gene>
    <name evidence="1" type="ORF">GCM10010328_66990</name>
</gene>
<accession>A0ABQ3CFX6</accession>
<dbReference type="EMBL" id="BMUW01000030">
    <property type="protein sequence ID" value="GGZ83213.1"/>
    <property type="molecule type" value="Genomic_DNA"/>
</dbReference>
<sequence length="179" mass="19472">MVVTPHKTTTQGAPVIDNLGFHTDNDLHAELADLDRRINNLAAQIDAGYFHSPEASWNTWAEYQNLTAARPELAAKVAEADADTDRLRAAINAIGDTVLGFIAYVIYGPAVLPVPPLHEVRLIERDGGYTVPGTVHRRVPADQVATVERELLTAVAAPGGHARLWGRTARAYRTQVTAY</sequence>
<protein>
    <submittedName>
        <fullName evidence="1">Uncharacterized protein</fullName>
    </submittedName>
</protein>
<proteinExistence type="predicted"/>
<name>A0ABQ3CFX6_9ACTN</name>
<evidence type="ECO:0000313" key="1">
    <source>
        <dbReference type="EMBL" id="GGZ83213.1"/>
    </source>
</evidence>
<organism evidence="1 2">
    <name type="scientific">Streptomyces rubiginosohelvolus</name>
    <dbReference type="NCBI Taxonomy" id="67362"/>
    <lineage>
        <taxon>Bacteria</taxon>
        <taxon>Bacillati</taxon>
        <taxon>Actinomycetota</taxon>
        <taxon>Actinomycetes</taxon>
        <taxon>Kitasatosporales</taxon>
        <taxon>Streptomycetaceae</taxon>
        <taxon>Streptomyces</taxon>
    </lineage>
</organism>
<comment type="caution">
    <text evidence="1">The sequence shown here is derived from an EMBL/GenBank/DDBJ whole genome shotgun (WGS) entry which is preliminary data.</text>
</comment>
<reference evidence="2" key="1">
    <citation type="journal article" date="2019" name="Int. J. Syst. Evol. Microbiol.">
        <title>The Global Catalogue of Microorganisms (GCM) 10K type strain sequencing project: providing services to taxonomists for standard genome sequencing and annotation.</title>
        <authorList>
            <consortium name="The Broad Institute Genomics Platform"/>
            <consortium name="The Broad Institute Genome Sequencing Center for Infectious Disease"/>
            <person name="Wu L."/>
            <person name="Ma J."/>
        </authorList>
    </citation>
    <scope>NUCLEOTIDE SEQUENCE [LARGE SCALE GENOMIC DNA]</scope>
    <source>
        <strain evidence="2">JCM 4602</strain>
    </source>
</reference>
<evidence type="ECO:0000313" key="2">
    <source>
        <dbReference type="Proteomes" id="UP000624183"/>
    </source>
</evidence>
<dbReference type="Proteomes" id="UP000624183">
    <property type="component" value="Unassembled WGS sequence"/>
</dbReference>
<keyword evidence="2" id="KW-1185">Reference proteome</keyword>